<gene>
    <name evidence="2" type="ORF">LFA_0280</name>
</gene>
<feature type="domain" description="TfuA-like core" evidence="1">
    <location>
        <begin position="52"/>
        <end position="171"/>
    </location>
</feature>
<dbReference type="Proteomes" id="UP000032430">
    <property type="component" value="Chromosome I"/>
</dbReference>
<evidence type="ECO:0000313" key="3">
    <source>
        <dbReference type="Proteomes" id="UP000032430"/>
    </source>
</evidence>
<reference evidence="3" key="1">
    <citation type="submission" date="2014-09" db="EMBL/GenBank/DDBJ databases">
        <authorList>
            <person name="Gomez-Valero L."/>
        </authorList>
    </citation>
    <scope>NUCLEOTIDE SEQUENCE [LARGE SCALE GENOMIC DNA]</scope>
    <source>
        <strain evidence="3">ATCC700992</strain>
    </source>
</reference>
<name>A0A098FZU6_9GAMM</name>
<dbReference type="AlphaFoldDB" id="A0A098FZU6"/>
<protein>
    <recommendedName>
        <fullName evidence="1">TfuA-like core domain-containing protein</fullName>
    </recommendedName>
</protein>
<proteinExistence type="predicted"/>
<dbReference type="OrthoDB" id="118811at2"/>
<dbReference type="KEGG" id="lfa:LFA_0280"/>
<keyword evidence="3" id="KW-1185">Reference proteome</keyword>
<accession>A0A098FZU6</accession>
<evidence type="ECO:0000259" key="1">
    <source>
        <dbReference type="Pfam" id="PF07812"/>
    </source>
</evidence>
<dbReference type="HOGENOM" id="CLU_581132_0_0_6"/>
<dbReference type="STRING" id="1212491.LFA_0280"/>
<sequence length="485" mass="56273">MSAYETHVFLGPTLDLQTAKSYLNDAHYHPPVQCGDMIRLLRLQPKRIILIDGLYEQVPAVWHKEIMLALEQGIEVYGAASMGALRAAELHRYGMIGIGKIFQDFATNQLTDDDEVAVLHQDIAQGSLPLNDAMVNIRETLAQAYQAKIISSPMQQALLTHCKSQFYFNRSLKRAIMQMDAEYQEERLNLCDWLNQYGIIDVKRQDAIAVLEYVQKAPLPLTDRQPKQGKTGAIPYTKFIASLVDDVVATAFSTVQSWFPDKEKTLTLLSLQNPETYHLITELARLIKNAYSVINAEELLDNDTHYLHYIEEHQLYFPPKLYQFFSHHQELSALYFWMLHYTCLGNITEQIIKSYLPAMAFYFDCDVILDSQSNLELLSYTLLFILLLHQQLNDEQLAIKRSIFEEHLQEIHFWRRYKQHKGRDDAHDSSSEVLDIKRALDFVMIYMKITYIHHGVKDFKLGLAKIPNYFHWVYDAMTLYAQTDC</sequence>
<organism evidence="2 3">
    <name type="scientific">Legionella fallonii LLAP-10</name>
    <dbReference type="NCBI Taxonomy" id="1212491"/>
    <lineage>
        <taxon>Bacteria</taxon>
        <taxon>Pseudomonadati</taxon>
        <taxon>Pseudomonadota</taxon>
        <taxon>Gammaproteobacteria</taxon>
        <taxon>Legionellales</taxon>
        <taxon>Legionellaceae</taxon>
        <taxon>Legionella</taxon>
    </lineage>
</organism>
<evidence type="ECO:0000313" key="2">
    <source>
        <dbReference type="EMBL" id="CEG55753.1"/>
    </source>
</evidence>
<dbReference type="InterPro" id="IPR012924">
    <property type="entry name" value="TfuA_core"/>
</dbReference>
<dbReference type="EMBL" id="LN614827">
    <property type="protein sequence ID" value="CEG55753.1"/>
    <property type="molecule type" value="Genomic_DNA"/>
</dbReference>
<dbReference type="RefSeq" id="WP_052673808.1">
    <property type="nucleotide sequence ID" value="NZ_LN614827.1"/>
</dbReference>
<dbReference type="Pfam" id="PF07812">
    <property type="entry name" value="TfuA"/>
    <property type="match status" value="1"/>
</dbReference>